<dbReference type="GO" id="GO:0009254">
    <property type="term" value="P:peptidoglycan turnover"/>
    <property type="evidence" value="ECO:0007669"/>
    <property type="project" value="TreeGrafter"/>
</dbReference>
<dbReference type="Gene3D" id="3.20.20.300">
    <property type="entry name" value="Glycoside hydrolase, family 3, N-terminal domain"/>
    <property type="match status" value="1"/>
</dbReference>
<dbReference type="FunCoup" id="A0A3N0UZZ2">
    <property type="interactions" value="327"/>
</dbReference>
<dbReference type="PANTHER" id="PTHR30480:SF13">
    <property type="entry name" value="BETA-HEXOSAMINIDASE"/>
    <property type="match status" value="1"/>
</dbReference>
<organism evidence="7 8">
    <name type="scientific">Stagnimonas aquatica</name>
    <dbReference type="NCBI Taxonomy" id="2689987"/>
    <lineage>
        <taxon>Bacteria</taxon>
        <taxon>Pseudomonadati</taxon>
        <taxon>Pseudomonadota</taxon>
        <taxon>Gammaproteobacteria</taxon>
        <taxon>Nevskiales</taxon>
        <taxon>Nevskiaceae</taxon>
        <taxon>Stagnimonas</taxon>
    </lineage>
</organism>
<dbReference type="GO" id="GO:0004563">
    <property type="term" value="F:beta-N-acetylhexosaminidase activity"/>
    <property type="evidence" value="ECO:0007669"/>
    <property type="project" value="UniProtKB-EC"/>
</dbReference>
<keyword evidence="4 7" id="KW-0378">Hydrolase</keyword>
<evidence type="ECO:0000259" key="6">
    <source>
        <dbReference type="Pfam" id="PF00933"/>
    </source>
</evidence>
<comment type="similarity">
    <text evidence="2">Belongs to the glycosyl hydrolase 3 family.</text>
</comment>
<sequence>MLDIAGQELTAEDREVIAHPLVGGVLLFTRNYRDPEQLKRLCDDILAIKKPRPLLAVDHEGGRVQRFRVGFSRIPAMRTLGKLYEESPTKAHEEARRCGELIGQELGAFGFDLPFAPVLDRDCEVSQIIGDRAFASETGVLIELARSFWQGLNAAGLSATGKHFPGHGAVTADSHVELPVDRRQLPALEADMQPFKALMDEGLESIMMAHVRYTAVDATPASLSEKWIRGIVRRQWKYNGAIFCDDLSMGGAAVAGTLEERAKLALEAGCDMIPVCNDRNGALRVLEALRDHKPNRLSSARLKRLYRRPVATP</sequence>
<proteinExistence type="inferred from homology"/>
<accession>A0A3N0UZZ2</accession>
<dbReference type="GO" id="GO:0005975">
    <property type="term" value="P:carbohydrate metabolic process"/>
    <property type="evidence" value="ECO:0007669"/>
    <property type="project" value="InterPro"/>
</dbReference>
<evidence type="ECO:0000313" key="8">
    <source>
        <dbReference type="Proteomes" id="UP000282106"/>
    </source>
</evidence>
<keyword evidence="8" id="KW-1185">Reference proteome</keyword>
<dbReference type="EC" id="3.2.1.52" evidence="3"/>
<keyword evidence="5 7" id="KW-0326">Glycosidase</keyword>
<gene>
    <name evidence="7" type="ORF">ED208_16100</name>
</gene>
<dbReference type="InterPro" id="IPR050226">
    <property type="entry name" value="NagZ_Beta-hexosaminidase"/>
</dbReference>
<comment type="catalytic activity">
    <reaction evidence="1">
        <text>Hydrolysis of terminal non-reducing N-acetyl-D-hexosamine residues in N-acetyl-beta-D-hexosaminides.</text>
        <dbReference type="EC" id="3.2.1.52"/>
    </reaction>
</comment>
<comment type="caution">
    <text evidence="7">The sequence shown here is derived from an EMBL/GenBank/DDBJ whole genome shotgun (WGS) entry which is preliminary data.</text>
</comment>
<dbReference type="PANTHER" id="PTHR30480">
    <property type="entry name" value="BETA-HEXOSAMINIDASE-RELATED"/>
    <property type="match status" value="1"/>
</dbReference>
<dbReference type="SUPFAM" id="SSF51445">
    <property type="entry name" value="(Trans)glycosidases"/>
    <property type="match status" value="1"/>
</dbReference>
<evidence type="ECO:0000256" key="2">
    <source>
        <dbReference type="ARBA" id="ARBA00005336"/>
    </source>
</evidence>
<name>A0A3N0UZZ2_9GAMM</name>
<dbReference type="EMBL" id="RJVO01000010">
    <property type="protein sequence ID" value="ROH86023.1"/>
    <property type="molecule type" value="Genomic_DNA"/>
</dbReference>
<dbReference type="AlphaFoldDB" id="A0A3N0UZZ2"/>
<evidence type="ECO:0000313" key="7">
    <source>
        <dbReference type="EMBL" id="ROH86023.1"/>
    </source>
</evidence>
<evidence type="ECO:0000256" key="4">
    <source>
        <dbReference type="ARBA" id="ARBA00022801"/>
    </source>
</evidence>
<evidence type="ECO:0000256" key="1">
    <source>
        <dbReference type="ARBA" id="ARBA00001231"/>
    </source>
</evidence>
<dbReference type="InterPro" id="IPR036962">
    <property type="entry name" value="Glyco_hydro_3_N_sf"/>
</dbReference>
<reference evidence="7 8" key="1">
    <citation type="submission" date="2018-10" db="EMBL/GenBank/DDBJ databases">
        <authorList>
            <person name="Chen W.-M."/>
        </authorList>
    </citation>
    <scope>NUCLEOTIDE SEQUENCE [LARGE SCALE GENOMIC DNA]</scope>
    <source>
        <strain evidence="7 8">THS-13</strain>
    </source>
</reference>
<dbReference type="Proteomes" id="UP000282106">
    <property type="component" value="Unassembled WGS sequence"/>
</dbReference>
<evidence type="ECO:0000256" key="3">
    <source>
        <dbReference type="ARBA" id="ARBA00012663"/>
    </source>
</evidence>
<protein>
    <recommendedName>
        <fullName evidence="3">beta-N-acetylhexosaminidase</fullName>
        <ecNumber evidence="3">3.2.1.52</ecNumber>
    </recommendedName>
</protein>
<dbReference type="InterPro" id="IPR017853">
    <property type="entry name" value="GH"/>
</dbReference>
<dbReference type="Pfam" id="PF00933">
    <property type="entry name" value="Glyco_hydro_3"/>
    <property type="match status" value="1"/>
</dbReference>
<dbReference type="InterPro" id="IPR001764">
    <property type="entry name" value="Glyco_hydro_3_N"/>
</dbReference>
<dbReference type="InParanoid" id="A0A3N0UZZ2"/>
<feature type="domain" description="Glycoside hydrolase family 3 N-terminal" evidence="6">
    <location>
        <begin position="8"/>
        <end position="289"/>
    </location>
</feature>
<evidence type="ECO:0000256" key="5">
    <source>
        <dbReference type="ARBA" id="ARBA00023295"/>
    </source>
</evidence>
<dbReference type="NCBIfam" id="NF003740">
    <property type="entry name" value="PRK05337.1"/>
    <property type="match status" value="1"/>
</dbReference>